<evidence type="ECO:0000313" key="3">
    <source>
        <dbReference type="Proteomes" id="UP000478052"/>
    </source>
</evidence>
<protein>
    <submittedName>
        <fullName evidence="2">Uncharacterized protein</fullName>
    </submittedName>
</protein>
<name>A0A6G0Y0U0_APHCR</name>
<keyword evidence="3" id="KW-1185">Reference proteome</keyword>
<reference evidence="2 3" key="1">
    <citation type="submission" date="2019-08" db="EMBL/GenBank/DDBJ databases">
        <title>Whole genome of Aphis craccivora.</title>
        <authorList>
            <person name="Voronova N.V."/>
            <person name="Shulinski R.S."/>
            <person name="Bandarenka Y.V."/>
            <person name="Zhorov D.G."/>
            <person name="Warner D."/>
        </authorList>
    </citation>
    <scope>NUCLEOTIDE SEQUENCE [LARGE SCALE GENOMIC DNA]</scope>
    <source>
        <strain evidence="2">180601</strain>
        <tissue evidence="2">Whole Body</tissue>
    </source>
</reference>
<accession>A0A6G0Y0U0</accession>
<organism evidence="2 3">
    <name type="scientific">Aphis craccivora</name>
    <name type="common">Cowpea aphid</name>
    <dbReference type="NCBI Taxonomy" id="307492"/>
    <lineage>
        <taxon>Eukaryota</taxon>
        <taxon>Metazoa</taxon>
        <taxon>Ecdysozoa</taxon>
        <taxon>Arthropoda</taxon>
        <taxon>Hexapoda</taxon>
        <taxon>Insecta</taxon>
        <taxon>Pterygota</taxon>
        <taxon>Neoptera</taxon>
        <taxon>Paraneoptera</taxon>
        <taxon>Hemiptera</taxon>
        <taxon>Sternorrhyncha</taxon>
        <taxon>Aphidomorpha</taxon>
        <taxon>Aphidoidea</taxon>
        <taxon>Aphididae</taxon>
        <taxon>Aphidini</taxon>
        <taxon>Aphis</taxon>
        <taxon>Aphis</taxon>
    </lineage>
</organism>
<evidence type="ECO:0000256" key="1">
    <source>
        <dbReference type="SAM" id="SignalP"/>
    </source>
</evidence>
<dbReference type="OrthoDB" id="6625954at2759"/>
<proteinExistence type="predicted"/>
<sequence length="125" mass="14868">MLFYLFILMQIYILDILSIFKDKEELLFPVLRHMQDSINAKNSNLKIKCIKRYLRKNKSKPIVVFWNGNTDKEIMERLDLGNYPMLEISSYDVINNHSFYLQLKNKKTKQVIVSEEIGHVEKKGI</sequence>
<dbReference type="AlphaFoldDB" id="A0A6G0Y0U0"/>
<gene>
    <name evidence="2" type="ORF">FWK35_00024535</name>
</gene>
<feature type="signal peptide" evidence="1">
    <location>
        <begin position="1"/>
        <end position="16"/>
    </location>
</feature>
<dbReference type="EMBL" id="VUJU01006938">
    <property type="protein sequence ID" value="KAF0747168.1"/>
    <property type="molecule type" value="Genomic_DNA"/>
</dbReference>
<evidence type="ECO:0000313" key="2">
    <source>
        <dbReference type="EMBL" id="KAF0747168.1"/>
    </source>
</evidence>
<feature type="chain" id="PRO_5026140534" evidence="1">
    <location>
        <begin position="17"/>
        <end position="125"/>
    </location>
</feature>
<dbReference type="Proteomes" id="UP000478052">
    <property type="component" value="Unassembled WGS sequence"/>
</dbReference>
<keyword evidence="1" id="KW-0732">Signal</keyword>
<comment type="caution">
    <text evidence="2">The sequence shown here is derived from an EMBL/GenBank/DDBJ whole genome shotgun (WGS) entry which is preliminary data.</text>
</comment>